<accession>A0A9E7FA74</accession>
<dbReference type="Proteomes" id="UP001055439">
    <property type="component" value="Chromosome 2"/>
</dbReference>
<dbReference type="EMBL" id="CP097504">
    <property type="protein sequence ID" value="URD90492.1"/>
    <property type="molecule type" value="Genomic_DNA"/>
</dbReference>
<sequence length="63" mass="6932">MEDTSQAKVLLALLLRTFPTGSVPSSLKIWVKFEMVKNRDSQILALTETNTTVTSTAPRVPQA</sequence>
<keyword evidence="2" id="KW-1185">Reference proteome</keyword>
<name>A0A9E7FA74_9LILI</name>
<gene>
    <name evidence="1" type="ORF">MUK42_31224</name>
</gene>
<dbReference type="AlphaFoldDB" id="A0A9E7FA74"/>
<protein>
    <submittedName>
        <fullName evidence="1">Uncharacterized protein</fullName>
    </submittedName>
</protein>
<proteinExistence type="predicted"/>
<organism evidence="1 2">
    <name type="scientific">Musa troglodytarum</name>
    <name type="common">fe'i banana</name>
    <dbReference type="NCBI Taxonomy" id="320322"/>
    <lineage>
        <taxon>Eukaryota</taxon>
        <taxon>Viridiplantae</taxon>
        <taxon>Streptophyta</taxon>
        <taxon>Embryophyta</taxon>
        <taxon>Tracheophyta</taxon>
        <taxon>Spermatophyta</taxon>
        <taxon>Magnoliopsida</taxon>
        <taxon>Liliopsida</taxon>
        <taxon>Zingiberales</taxon>
        <taxon>Musaceae</taxon>
        <taxon>Musa</taxon>
    </lineage>
</organism>
<reference evidence="1" key="1">
    <citation type="submission" date="2022-05" db="EMBL/GenBank/DDBJ databases">
        <title>The Musa troglodytarum L. genome provides insights into the mechanism of non-climacteric behaviour and enrichment of carotenoids.</title>
        <authorList>
            <person name="Wang J."/>
        </authorList>
    </citation>
    <scope>NUCLEOTIDE SEQUENCE</scope>
    <source>
        <tissue evidence="1">Leaf</tissue>
    </source>
</reference>
<evidence type="ECO:0000313" key="1">
    <source>
        <dbReference type="EMBL" id="URD90492.1"/>
    </source>
</evidence>
<evidence type="ECO:0000313" key="2">
    <source>
        <dbReference type="Proteomes" id="UP001055439"/>
    </source>
</evidence>